<name>A0A0F9C3F5_9ZZZZ</name>
<proteinExistence type="predicted"/>
<comment type="caution">
    <text evidence="1">The sequence shown here is derived from an EMBL/GenBank/DDBJ whole genome shotgun (WGS) entry which is preliminary data.</text>
</comment>
<feature type="non-terminal residue" evidence="1">
    <location>
        <position position="63"/>
    </location>
</feature>
<protein>
    <submittedName>
        <fullName evidence="1">Uncharacterized protein</fullName>
    </submittedName>
</protein>
<gene>
    <name evidence="1" type="ORF">LCGC14_2715170</name>
</gene>
<sequence length="63" mass="7309">MNAEDTVLRNRNWKRVHIDIESELEDQAEATWPIAYKEGIKEVVEWLGLIKTQSIKGGGYIEH</sequence>
<dbReference type="AlphaFoldDB" id="A0A0F9C3F5"/>
<dbReference type="EMBL" id="LAZR01048750">
    <property type="protein sequence ID" value="KKK91216.1"/>
    <property type="molecule type" value="Genomic_DNA"/>
</dbReference>
<accession>A0A0F9C3F5</accession>
<reference evidence="1" key="1">
    <citation type="journal article" date="2015" name="Nature">
        <title>Complex archaea that bridge the gap between prokaryotes and eukaryotes.</title>
        <authorList>
            <person name="Spang A."/>
            <person name="Saw J.H."/>
            <person name="Jorgensen S.L."/>
            <person name="Zaremba-Niedzwiedzka K."/>
            <person name="Martijn J."/>
            <person name="Lind A.E."/>
            <person name="van Eijk R."/>
            <person name="Schleper C."/>
            <person name="Guy L."/>
            <person name="Ettema T.J."/>
        </authorList>
    </citation>
    <scope>NUCLEOTIDE SEQUENCE</scope>
</reference>
<evidence type="ECO:0000313" key="1">
    <source>
        <dbReference type="EMBL" id="KKK91216.1"/>
    </source>
</evidence>
<organism evidence="1">
    <name type="scientific">marine sediment metagenome</name>
    <dbReference type="NCBI Taxonomy" id="412755"/>
    <lineage>
        <taxon>unclassified sequences</taxon>
        <taxon>metagenomes</taxon>
        <taxon>ecological metagenomes</taxon>
    </lineage>
</organism>